<comment type="caution">
    <text evidence="6">The sequence shown here is derived from an EMBL/GenBank/DDBJ whole genome shotgun (WGS) entry which is preliminary data.</text>
</comment>
<evidence type="ECO:0000313" key="7">
    <source>
        <dbReference type="Proteomes" id="UP001597546"/>
    </source>
</evidence>
<dbReference type="Pfam" id="PF02576">
    <property type="entry name" value="RimP_N"/>
    <property type="match status" value="1"/>
</dbReference>
<evidence type="ECO:0000256" key="1">
    <source>
        <dbReference type="ARBA" id="ARBA00022490"/>
    </source>
</evidence>
<keyword evidence="1 3" id="KW-0963">Cytoplasm</keyword>
<dbReference type="RefSeq" id="WP_379044261.1">
    <property type="nucleotide sequence ID" value="NZ_JBHSKW010000039.1"/>
</dbReference>
<dbReference type="PANTHER" id="PTHR33867">
    <property type="entry name" value="RIBOSOME MATURATION FACTOR RIMP"/>
    <property type="match status" value="1"/>
</dbReference>
<comment type="similarity">
    <text evidence="3">Belongs to the RimP family.</text>
</comment>
<dbReference type="InterPro" id="IPR028989">
    <property type="entry name" value="RimP_N"/>
</dbReference>
<name>A0ABW5TWA4_9SPHI</name>
<evidence type="ECO:0000256" key="2">
    <source>
        <dbReference type="ARBA" id="ARBA00022517"/>
    </source>
</evidence>
<gene>
    <name evidence="3 6" type="primary">rimP</name>
    <name evidence="6" type="ORF">ACFSSE_16990</name>
</gene>
<dbReference type="InterPro" id="IPR028998">
    <property type="entry name" value="RimP_C"/>
</dbReference>
<evidence type="ECO:0000313" key="6">
    <source>
        <dbReference type="EMBL" id="MFD2733408.1"/>
    </source>
</evidence>
<comment type="subcellular location">
    <subcellularLocation>
        <location evidence="3">Cytoplasm</location>
    </subcellularLocation>
</comment>
<feature type="domain" description="Ribosome maturation factor RimP C-terminal" evidence="5">
    <location>
        <begin position="83"/>
        <end position="152"/>
    </location>
</feature>
<dbReference type="EMBL" id="JBHULV010000053">
    <property type="protein sequence ID" value="MFD2733408.1"/>
    <property type="molecule type" value="Genomic_DNA"/>
</dbReference>
<dbReference type="SUPFAM" id="SSF75420">
    <property type="entry name" value="YhbC-like, N-terminal domain"/>
    <property type="match status" value="1"/>
</dbReference>
<dbReference type="PANTHER" id="PTHR33867:SF1">
    <property type="entry name" value="RIBOSOME MATURATION FACTOR RIMP"/>
    <property type="match status" value="1"/>
</dbReference>
<dbReference type="InterPro" id="IPR035956">
    <property type="entry name" value="RimP_N_sf"/>
</dbReference>
<sequence length="154" mass="17147">MNIEKRVRDLVEEKIADRPDLFIVELKVVNNLKVIILLDGDNGVGIHDCAAVSRHVGFHLEEENIIDSAYTLEVGSPGLDIPLKTDRQLQKNVGRLIEIKFNDGKNTEGNLISASAEEITIMEVVKEKGKKAKQAERSINKNEISEIKVGVSFK</sequence>
<dbReference type="InterPro" id="IPR036847">
    <property type="entry name" value="RimP_C_sf"/>
</dbReference>
<dbReference type="InterPro" id="IPR003728">
    <property type="entry name" value="Ribosome_maturation_RimP"/>
</dbReference>
<keyword evidence="2 3" id="KW-0690">Ribosome biogenesis</keyword>
<proteinExistence type="inferred from homology"/>
<keyword evidence="7" id="KW-1185">Reference proteome</keyword>
<dbReference type="Proteomes" id="UP001597546">
    <property type="component" value="Unassembled WGS sequence"/>
</dbReference>
<evidence type="ECO:0000256" key="3">
    <source>
        <dbReference type="HAMAP-Rule" id="MF_01077"/>
    </source>
</evidence>
<reference evidence="7" key="1">
    <citation type="journal article" date="2019" name="Int. J. Syst. Evol. Microbiol.">
        <title>The Global Catalogue of Microorganisms (GCM) 10K type strain sequencing project: providing services to taxonomists for standard genome sequencing and annotation.</title>
        <authorList>
            <consortium name="The Broad Institute Genomics Platform"/>
            <consortium name="The Broad Institute Genome Sequencing Center for Infectious Disease"/>
            <person name="Wu L."/>
            <person name="Ma J."/>
        </authorList>
    </citation>
    <scope>NUCLEOTIDE SEQUENCE [LARGE SCALE GENOMIC DNA]</scope>
    <source>
        <strain evidence="7">KCTC 42456</strain>
    </source>
</reference>
<protein>
    <recommendedName>
        <fullName evidence="3">Ribosome maturation factor RimP</fullName>
    </recommendedName>
</protein>
<dbReference type="HAMAP" id="MF_01077">
    <property type="entry name" value="RimP"/>
    <property type="match status" value="1"/>
</dbReference>
<dbReference type="Pfam" id="PF17384">
    <property type="entry name" value="DUF150_C"/>
    <property type="match status" value="1"/>
</dbReference>
<organism evidence="6 7">
    <name type="scientific">Pedobacter alpinus</name>
    <dbReference type="NCBI Taxonomy" id="1590643"/>
    <lineage>
        <taxon>Bacteria</taxon>
        <taxon>Pseudomonadati</taxon>
        <taxon>Bacteroidota</taxon>
        <taxon>Sphingobacteriia</taxon>
        <taxon>Sphingobacteriales</taxon>
        <taxon>Sphingobacteriaceae</taxon>
        <taxon>Pedobacter</taxon>
    </lineage>
</organism>
<evidence type="ECO:0000259" key="4">
    <source>
        <dbReference type="Pfam" id="PF02576"/>
    </source>
</evidence>
<dbReference type="SUPFAM" id="SSF74942">
    <property type="entry name" value="YhbC-like, C-terminal domain"/>
    <property type="match status" value="1"/>
</dbReference>
<dbReference type="Gene3D" id="2.30.30.180">
    <property type="entry name" value="Ribosome maturation factor RimP, C-terminal domain"/>
    <property type="match status" value="1"/>
</dbReference>
<evidence type="ECO:0000259" key="5">
    <source>
        <dbReference type="Pfam" id="PF17384"/>
    </source>
</evidence>
<feature type="domain" description="Ribosome maturation factor RimP N-terminal" evidence="4">
    <location>
        <begin position="20"/>
        <end position="80"/>
    </location>
</feature>
<accession>A0ABW5TWA4</accession>
<dbReference type="Gene3D" id="3.30.300.70">
    <property type="entry name" value="RimP-like superfamily, N-terminal"/>
    <property type="match status" value="1"/>
</dbReference>
<comment type="function">
    <text evidence="3">Required for maturation of 30S ribosomal subunits.</text>
</comment>